<keyword evidence="1" id="KW-0238">DNA-binding</keyword>
<evidence type="ECO:0000256" key="1">
    <source>
        <dbReference type="ARBA" id="ARBA00023125"/>
    </source>
</evidence>
<sequence length="99" mass="10907">MIEPAEIPQRLKAARVTSGLSRAEVAKRLDVHERTVGNWETGSAAISLEQAVNLCGIYNTTVADLTGDTSVQVVVDEMRGATMRLARVEEVLERLTERR</sequence>
<evidence type="ECO:0000259" key="2">
    <source>
        <dbReference type="PROSITE" id="PS50943"/>
    </source>
</evidence>
<dbReference type="SMART" id="SM00530">
    <property type="entry name" value="HTH_XRE"/>
    <property type="match status" value="1"/>
</dbReference>
<dbReference type="PANTHER" id="PTHR46558:SF3">
    <property type="entry name" value="TRANSCRIPTIONAL REGULATOR"/>
    <property type="match status" value="1"/>
</dbReference>
<dbReference type="CDD" id="cd00093">
    <property type="entry name" value="HTH_XRE"/>
    <property type="match status" value="1"/>
</dbReference>
<dbReference type="PANTHER" id="PTHR46558">
    <property type="entry name" value="TRACRIPTIONAL REGULATORY PROTEIN-RELATED-RELATED"/>
    <property type="match status" value="1"/>
</dbReference>
<reference evidence="5" key="1">
    <citation type="submission" date="2020-05" db="EMBL/GenBank/DDBJ databases">
        <authorList>
            <person name="Chiriac C."/>
            <person name="Salcher M."/>
            <person name="Ghai R."/>
            <person name="Kavagutti S V."/>
        </authorList>
    </citation>
    <scope>NUCLEOTIDE SEQUENCE</scope>
</reference>
<dbReference type="Pfam" id="PF01381">
    <property type="entry name" value="HTH_3"/>
    <property type="match status" value="1"/>
</dbReference>
<dbReference type="PROSITE" id="PS50943">
    <property type="entry name" value="HTH_CROC1"/>
    <property type="match status" value="1"/>
</dbReference>
<name>A0A6J5RWH7_9CAUD</name>
<gene>
    <name evidence="4" type="ORF">UFOVP1156_49</name>
    <name evidence="5" type="ORF">UFOVP1346_33</name>
    <name evidence="3" type="ORF">UFOVP921_13</name>
</gene>
<accession>A0A6J5RWH7</accession>
<dbReference type="EMBL" id="LR797103">
    <property type="protein sequence ID" value="CAB4187698.1"/>
    <property type="molecule type" value="Genomic_DNA"/>
</dbReference>
<protein>
    <submittedName>
        <fullName evidence="5">COG1476 Predicted transcriptional regulators</fullName>
    </submittedName>
</protein>
<dbReference type="GO" id="GO:0003677">
    <property type="term" value="F:DNA binding"/>
    <property type="evidence" value="ECO:0007669"/>
    <property type="project" value="UniProtKB-KW"/>
</dbReference>
<dbReference type="InterPro" id="IPR001387">
    <property type="entry name" value="Cro/C1-type_HTH"/>
</dbReference>
<proteinExistence type="predicted"/>
<feature type="domain" description="HTH cro/C1-type" evidence="2">
    <location>
        <begin position="11"/>
        <end position="65"/>
    </location>
</feature>
<evidence type="ECO:0000313" key="4">
    <source>
        <dbReference type="EMBL" id="CAB4187698.1"/>
    </source>
</evidence>
<dbReference type="Gene3D" id="1.10.260.40">
    <property type="entry name" value="lambda repressor-like DNA-binding domains"/>
    <property type="match status" value="1"/>
</dbReference>
<dbReference type="EMBL" id="LR796875">
    <property type="protein sequence ID" value="CAB4171753.1"/>
    <property type="molecule type" value="Genomic_DNA"/>
</dbReference>
<dbReference type="SUPFAM" id="SSF47413">
    <property type="entry name" value="lambda repressor-like DNA-binding domains"/>
    <property type="match status" value="1"/>
</dbReference>
<evidence type="ECO:0000313" key="3">
    <source>
        <dbReference type="EMBL" id="CAB4171753.1"/>
    </source>
</evidence>
<dbReference type="EMBL" id="LR797295">
    <property type="protein sequence ID" value="CAB4200292.1"/>
    <property type="molecule type" value="Genomic_DNA"/>
</dbReference>
<organism evidence="5">
    <name type="scientific">uncultured Caudovirales phage</name>
    <dbReference type="NCBI Taxonomy" id="2100421"/>
    <lineage>
        <taxon>Viruses</taxon>
        <taxon>Duplodnaviria</taxon>
        <taxon>Heunggongvirae</taxon>
        <taxon>Uroviricota</taxon>
        <taxon>Caudoviricetes</taxon>
        <taxon>Peduoviridae</taxon>
        <taxon>Maltschvirus</taxon>
        <taxon>Maltschvirus maltsch</taxon>
    </lineage>
</organism>
<evidence type="ECO:0000313" key="5">
    <source>
        <dbReference type="EMBL" id="CAB4200292.1"/>
    </source>
</evidence>
<dbReference type="InterPro" id="IPR010982">
    <property type="entry name" value="Lambda_DNA-bd_dom_sf"/>
</dbReference>